<dbReference type="GO" id="GO:0016705">
    <property type="term" value="F:oxidoreductase activity, acting on paired donors, with incorporation or reduction of molecular oxygen"/>
    <property type="evidence" value="ECO:0007669"/>
    <property type="project" value="InterPro"/>
</dbReference>
<feature type="domain" description="Luciferase-like" evidence="2">
    <location>
        <begin position="6"/>
        <end position="289"/>
    </location>
</feature>
<dbReference type="GO" id="GO:0004497">
    <property type="term" value="F:monooxygenase activity"/>
    <property type="evidence" value="ECO:0007669"/>
    <property type="project" value="UniProtKB-KW"/>
</dbReference>
<comment type="similarity">
    <text evidence="1">To bacterial alkanal monooxygenase alpha and beta chains.</text>
</comment>
<dbReference type="Pfam" id="PF00296">
    <property type="entry name" value="Bac_luciferase"/>
    <property type="match status" value="1"/>
</dbReference>
<reference evidence="4" key="2">
    <citation type="submission" date="2019-02" db="EMBL/GenBank/DDBJ databases">
        <title>Granulicella sibirica sp. nov., a psychrotolerant acidobacterium isolated from an organic soil layer in forested tundra, West Siberia.</title>
        <authorList>
            <person name="Oshkin I.Y."/>
            <person name="Kulichevskaya I.S."/>
            <person name="Rijpstra W.I.C."/>
            <person name="Sinninghe Damste J.S."/>
            <person name="Rakitin A.L."/>
            <person name="Ravin N.V."/>
            <person name="Dedysh S.N."/>
        </authorList>
    </citation>
    <scope>NUCLEOTIDE SEQUENCE [LARGE SCALE GENOMIC DNA]</scope>
    <source>
        <strain evidence="4">AF10</strain>
    </source>
</reference>
<dbReference type="NCBIfam" id="TIGR03558">
    <property type="entry name" value="oxido_grp_1"/>
    <property type="match status" value="1"/>
</dbReference>
<gene>
    <name evidence="3" type="ORF">GRAN_0494</name>
</gene>
<dbReference type="GO" id="GO:0005829">
    <property type="term" value="C:cytosol"/>
    <property type="evidence" value="ECO:0007669"/>
    <property type="project" value="TreeGrafter"/>
</dbReference>
<comment type="caution">
    <text evidence="3">The sequence shown here is derived from an EMBL/GenBank/DDBJ whole genome shotgun (WGS) entry which is preliminary data.</text>
</comment>
<sequence length="338" mass="37670">MQPGETPSQALQHSLDLAVLAENLGYQRIWFAEHHAKSLVGRSPEVLITAAAARTKRIRIGSGAVLLNHYSAYRIAEVFCTLNELYPGRIDLGIGRATAGPIIDLALQQDRSKPFHPDSDVQLNELVNWLQNSFEADSILGAIPIHSIKSRPQLHVTGTSSWSARASGSRGLRYVFASFFNQFSTRECVDAYREHFKPATGSAGVQSPEVRLGLHVVCSDTEFEARRQIGPVQVAYNYLGQGKLQFLEPSPEEAIALLGGVPVIERYKRRSYVPPRYVTGTFEQVAEQLHWIEQDFQIDEFVVQDMTTDWAARRHSYELLAGLLNPENPSETLAQLTA</sequence>
<evidence type="ECO:0000313" key="4">
    <source>
        <dbReference type="Proteomes" id="UP000289437"/>
    </source>
</evidence>
<dbReference type="InterPro" id="IPR050766">
    <property type="entry name" value="Bact_Lucif_Oxidored"/>
</dbReference>
<name>A0A4V1L5W5_9BACT</name>
<evidence type="ECO:0000259" key="2">
    <source>
        <dbReference type="Pfam" id="PF00296"/>
    </source>
</evidence>
<dbReference type="PANTHER" id="PTHR30137:SF6">
    <property type="entry name" value="LUCIFERASE-LIKE MONOOXYGENASE"/>
    <property type="match status" value="1"/>
</dbReference>
<protein>
    <submittedName>
        <fullName evidence="3">Limonene 1,2-monooxygenase</fullName>
    </submittedName>
</protein>
<dbReference type="EMBL" id="RDSM01000001">
    <property type="protein sequence ID" value="RXH57184.1"/>
    <property type="molecule type" value="Genomic_DNA"/>
</dbReference>
<proteinExistence type="predicted"/>
<dbReference type="Gene3D" id="3.20.20.30">
    <property type="entry name" value="Luciferase-like domain"/>
    <property type="match status" value="1"/>
</dbReference>
<keyword evidence="3" id="KW-0560">Oxidoreductase</keyword>
<evidence type="ECO:0000256" key="1">
    <source>
        <dbReference type="ARBA" id="ARBA00007789"/>
    </source>
</evidence>
<dbReference type="InterPro" id="IPR011251">
    <property type="entry name" value="Luciferase-like_dom"/>
</dbReference>
<evidence type="ECO:0000313" key="3">
    <source>
        <dbReference type="EMBL" id="RXH57184.1"/>
    </source>
</evidence>
<keyword evidence="3" id="KW-0503">Monooxygenase</keyword>
<dbReference type="PANTHER" id="PTHR30137">
    <property type="entry name" value="LUCIFERASE-LIKE MONOOXYGENASE"/>
    <property type="match status" value="1"/>
</dbReference>
<dbReference type="AlphaFoldDB" id="A0A4V1L5W5"/>
<dbReference type="InterPro" id="IPR019949">
    <property type="entry name" value="CmoO-like"/>
</dbReference>
<dbReference type="SUPFAM" id="SSF51679">
    <property type="entry name" value="Bacterial luciferase-like"/>
    <property type="match status" value="1"/>
</dbReference>
<accession>A0A4V1L5W5</accession>
<dbReference type="InterPro" id="IPR036661">
    <property type="entry name" value="Luciferase-like_sf"/>
</dbReference>
<keyword evidence="4" id="KW-1185">Reference proteome</keyword>
<reference evidence="3 4" key="1">
    <citation type="submission" date="2018-11" db="EMBL/GenBank/DDBJ databases">
        <authorList>
            <person name="Mardanov A.V."/>
            <person name="Ravin N.V."/>
            <person name="Dedysh S.N."/>
        </authorList>
    </citation>
    <scope>NUCLEOTIDE SEQUENCE [LARGE SCALE GENOMIC DNA]</scope>
    <source>
        <strain evidence="3 4">AF10</strain>
    </source>
</reference>
<organism evidence="3 4">
    <name type="scientific">Granulicella sibirica</name>
    <dbReference type="NCBI Taxonomy" id="2479048"/>
    <lineage>
        <taxon>Bacteria</taxon>
        <taxon>Pseudomonadati</taxon>
        <taxon>Acidobacteriota</taxon>
        <taxon>Terriglobia</taxon>
        <taxon>Terriglobales</taxon>
        <taxon>Acidobacteriaceae</taxon>
        <taxon>Granulicella</taxon>
    </lineage>
</organism>
<dbReference type="Proteomes" id="UP000289437">
    <property type="component" value="Unassembled WGS sequence"/>
</dbReference>